<sequence>MRTRFAKTVTKGAKETMEKFKTELESSQYAKSLTANNFALPPVFQKKEMRIQLLEIKGKLEFDANKYHNQRYNDLLKKVVNYRVEFQKMKDSSARKELAKEEFDAWMYYLNGRKQDMPMPDYDINQKDLSLLKENFDRFKDRKTHRIASDQMTDFHHNFAKKFKFTVPVHPKNLQQMIHPHFGYLTSFKNRGFTFEELESLYRNQIVSSYERFLGQELLADELSCLSYWLLVDDNKKGYFNLNELEKLLQVINNQSQQFLQGFRFEIDEFNLANFQKEFKTLLKVNPGEVRQYENEDDQVFRFDLLRQIYLERGL</sequence>
<evidence type="ECO:0000313" key="2">
    <source>
        <dbReference type="Proteomes" id="UP000039865"/>
    </source>
</evidence>
<evidence type="ECO:0008006" key="3">
    <source>
        <dbReference type="Google" id="ProtNLM"/>
    </source>
</evidence>
<dbReference type="InParanoid" id="A0A078A857"/>
<gene>
    <name evidence="1" type="primary">Contig1191.g1288</name>
    <name evidence="1" type="ORF">STYLEM_5926</name>
</gene>
<dbReference type="OMA" id="FRYIFLE"/>
<dbReference type="AlphaFoldDB" id="A0A078A857"/>
<proteinExistence type="predicted"/>
<keyword evidence="2" id="KW-1185">Reference proteome</keyword>
<dbReference type="Proteomes" id="UP000039865">
    <property type="component" value="Unassembled WGS sequence"/>
</dbReference>
<protein>
    <recommendedName>
        <fullName evidence="3">EF-hand domain-containing protein</fullName>
    </recommendedName>
</protein>
<organism evidence="1 2">
    <name type="scientific">Stylonychia lemnae</name>
    <name type="common">Ciliate</name>
    <dbReference type="NCBI Taxonomy" id="5949"/>
    <lineage>
        <taxon>Eukaryota</taxon>
        <taxon>Sar</taxon>
        <taxon>Alveolata</taxon>
        <taxon>Ciliophora</taxon>
        <taxon>Intramacronucleata</taxon>
        <taxon>Spirotrichea</taxon>
        <taxon>Stichotrichia</taxon>
        <taxon>Sporadotrichida</taxon>
        <taxon>Oxytrichidae</taxon>
        <taxon>Stylonychinae</taxon>
        <taxon>Stylonychia</taxon>
    </lineage>
</organism>
<dbReference type="OrthoDB" id="287882at2759"/>
<accession>A0A078A857</accession>
<dbReference type="EMBL" id="CCKQ01005702">
    <property type="protein sequence ID" value="CDW76961.1"/>
    <property type="molecule type" value="Genomic_DNA"/>
</dbReference>
<evidence type="ECO:0000313" key="1">
    <source>
        <dbReference type="EMBL" id="CDW76961.1"/>
    </source>
</evidence>
<reference evidence="1 2" key="1">
    <citation type="submission" date="2014-06" db="EMBL/GenBank/DDBJ databases">
        <authorList>
            <person name="Swart Estienne"/>
        </authorList>
    </citation>
    <scope>NUCLEOTIDE SEQUENCE [LARGE SCALE GENOMIC DNA]</scope>
    <source>
        <strain evidence="1 2">130c</strain>
    </source>
</reference>
<name>A0A078A857_STYLE</name>